<dbReference type="OrthoDB" id="1163149at2"/>
<proteinExistence type="predicted"/>
<gene>
    <name evidence="2" type="ORF">SAMN04488108_1911</name>
</gene>
<dbReference type="STRING" id="1073327.SAMN04488108_1911"/>
<keyword evidence="1" id="KW-0472">Membrane</keyword>
<dbReference type="RefSeq" id="WP_073571536.1">
    <property type="nucleotide sequence ID" value="NZ_FRXN01000002.1"/>
</dbReference>
<feature type="transmembrane region" description="Helical" evidence="1">
    <location>
        <begin position="84"/>
        <end position="104"/>
    </location>
</feature>
<evidence type="ECO:0000313" key="3">
    <source>
        <dbReference type="Proteomes" id="UP000184609"/>
    </source>
</evidence>
<dbReference type="EMBL" id="FRXN01000002">
    <property type="protein sequence ID" value="SHO62139.1"/>
    <property type="molecule type" value="Genomic_DNA"/>
</dbReference>
<name>A0A1M7ZBD6_9BACT</name>
<organism evidence="2 3">
    <name type="scientific">Algoriphagus zhangzhouensis</name>
    <dbReference type="NCBI Taxonomy" id="1073327"/>
    <lineage>
        <taxon>Bacteria</taxon>
        <taxon>Pseudomonadati</taxon>
        <taxon>Bacteroidota</taxon>
        <taxon>Cytophagia</taxon>
        <taxon>Cytophagales</taxon>
        <taxon>Cyclobacteriaceae</taxon>
        <taxon>Algoriphagus</taxon>
    </lineage>
</organism>
<feature type="transmembrane region" description="Helical" evidence="1">
    <location>
        <begin position="116"/>
        <end position="134"/>
    </location>
</feature>
<keyword evidence="1" id="KW-1133">Transmembrane helix</keyword>
<dbReference type="AlphaFoldDB" id="A0A1M7ZBD6"/>
<evidence type="ECO:0000313" key="2">
    <source>
        <dbReference type="EMBL" id="SHO62139.1"/>
    </source>
</evidence>
<evidence type="ECO:0000256" key="1">
    <source>
        <dbReference type="SAM" id="Phobius"/>
    </source>
</evidence>
<keyword evidence="1" id="KW-0812">Transmembrane</keyword>
<feature type="transmembrane region" description="Helical" evidence="1">
    <location>
        <begin position="44"/>
        <end position="64"/>
    </location>
</feature>
<feature type="transmembrane region" description="Helical" evidence="1">
    <location>
        <begin position="16"/>
        <end position="37"/>
    </location>
</feature>
<dbReference type="Proteomes" id="UP000184609">
    <property type="component" value="Unassembled WGS sequence"/>
</dbReference>
<sequence length="135" mass="14754">MNELPISYLKVLAEQIGFISVFLGGISATILGTLIVLKKDSKIFNWMIILLSLAAVSFIVAVFGMNKIQMVLTPDYPNPDHSIFYARIVGSITFLLGIYSLITVISLSGWLQSKKIGILTTSIGLIAAFLIFTLI</sequence>
<accession>A0A1M7ZBD6</accession>
<protein>
    <submittedName>
        <fullName evidence="2">Uncharacterized protein</fullName>
    </submittedName>
</protein>
<keyword evidence="3" id="KW-1185">Reference proteome</keyword>
<reference evidence="3" key="1">
    <citation type="submission" date="2016-12" db="EMBL/GenBank/DDBJ databases">
        <authorList>
            <person name="Varghese N."/>
            <person name="Submissions S."/>
        </authorList>
    </citation>
    <scope>NUCLEOTIDE SEQUENCE [LARGE SCALE GENOMIC DNA]</scope>
    <source>
        <strain evidence="3">DSM 25035</strain>
    </source>
</reference>